<dbReference type="AlphaFoldDB" id="A0A3B1AHC7"/>
<dbReference type="EMBL" id="UOFV01000236">
    <property type="protein sequence ID" value="VAX01071.1"/>
    <property type="molecule type" value="Genomic_DNA"/>
</dbReference>
<feature type="transmembrane region" description="Helical" evidence="1">
    <location>
        <begin position="67"/>
        <end position="87"/>
    </location>
</feature>
<gene>
    <name evidence="2" type="ORF">MNBD_GAMMA19-1041</name>
</gene>
<proteinExistence type="predicted"/>
<feature type="transmembrane region" description="Helical" evidence="1">
    <location>
        <begin position="42"/>
        <end position="61"/>
    </location>
</feature>
<accession>A0A3B1AHC7</accession>
<reference evidence="2" key="1">
    <citation type="submission" date="2018-06" db="EMBL/GenBank/DDBJ databases">
        <authorList>
            <person name="Zhirakovskaya E."/>
        </authorList>
    </citation>
    <scope>NUCLEOTIDE SEQUENCE</scope>
</reference>
<keyword evidence="1" id="KW-0472">Membrane</keyword>
<keyword evidence="1" id="KW-1133">Transmembrane helix</keyword>
<evidence type="ECO:0000313" key="2">
    <source>
        <dbReference type="EMBL" id="VAX01071.1"/>
    </source>
</evidence>
<organism evidence="2">
    <name type="scientific">hydrothermal vent metagenome</name>
    <dbReference type="NCBI Taxonomy" id="652676"/>
    <lineage>
        <taxon>unclassified sequences</taxon>
        <taxon>metagenomes</taxon>
        <taxon>ecological metagenomes</taxon>
    </lineage>
</organism>
<keyword evidence="1" id="KW-0812">Transmembrane</keyword>
<sequence>MASIPCPHCEQKTFGWWHKYLTGKWGIVHCQQCAGRVCAQPIVLAALYFFYVWDVVLFGYLAYLDSLWYLLAMVVGWLILDYFSVYVPLTPLRSVGGAASSDEQPPSTDPKQNS</sequence>
<protein>
    <submittedName>
        <fullName evidence="2">Uncharacterized protein</fullName>
    </submittedName>
</protein>
<evidence type="ECO:0000256" key="1">
    <source>
        <dbReference type="SAM" id="Phobius"/>
    </source>
</evidence>
<name>A0A3B1AHC7_9ZZZZ</name>